<organism evidence="3 4">
    <name type="scientific">Enterovibrio nigricans DSM 22720</name>
    <dbReference type="NCBI Taxonomy" id="1121868"/>
    <lineage>
        <taxon>Bacteria</taxon>
        <taxon>Pseudomonadati</taxon>
        <taxon>Pseudomonadota</taxon>
        <taxon>Gammaproteobacteria</taxon>
        <taxon>Vibrionales</taxon>
        <taxon>Vibrionaceae</taxon>
        <taxon>Enterovibrio</taxon>
    </lineage>
</organism>
<name>A0A1T4UJ97_9GAMM</name>
<evidence type="ECO:0000313" key="3">
    <source>
        <dbReference type="EMBL" id="SKA52754.1"/>
    </source>
</evidence>
<gene>
    <name evidence="3" type="ORF">SAMN02745132_01871</name>
</gene>
<dbReference type="RefSeq" id="WP_078752262.1">
    <property type="nucleotide sequence ID" value="NZ_FUXU01000018.1"/>
</dbReference>
<reference evidence="4" key="1">
    <citation type="submission" date="2017-02" db="EMBL/GenBank/DDBJ databases">
        <authorList>
            <person name="Varghese N."/>
            <person name="Submissions S."/>
        </authorList>
    </citation>
    <scope>NUCLEOTIDE SEQUENCE [LARGE SCALE GENOMIC DNA]</scope>
    <source>
        <strain evidence="4">DSM 22720</strain>
    </source>
</reference>
<dbReference type="AlphaFoldDB" id="A0A1T4UJ97"/>
<dbReference type="InterPro" id="IPR036390">
    <property type="entry name" value="WH_DNA-bd_sf"/>
</dbReference>
<evidence type="ECO:0000259" key="2">
    <source>
        <dbReference type="Pfam" id="PF14503"/>
    </source>
</evidence>
<dbReference type="OrthoDB" id="147067at2"/>
<keyword evidence="4" id="KW-1185">Reference proteome</keyword>
<dbReference type="SUPFAM" id="SSF46785">
    <property type="entry name" value="Winged helix' DNA-binding domain"/>
    <property type="match status" value="1"/>
</dbReference>
<feature type="domain" description="YhfZ helix-turn-helix" evidence="1">
    <location>
        <begin position="27"/>
        <end position="71"/>
    </location>
</feature>
<dbReference type="NCBIfam" id="NF041241">
    <property type="entry name" value="YhfZ_full"/>
    <property type="match status" value="1"/>
</dbReference>
<dbReference type="InterPro" id="IPR041444">
    <property type="entry name" value="HTH_41"/>
</dbReference>
<protein>
    <submittedName>
        <fullName evidence="3">Helix-turn-helix domain-containing protein</fullName>
    </submittedName>
</protein>
<dbReference type="SUPFAM" id="SSF53850">
    <property type="entry name" value="Periplasmic binding protein-like II"/>
    <property type="match status" value="1"/>
</dbReference>
<dbReference type="Gene3D" id="1.10.10.10">
    <property type="entry name" value="Winged helix-like DNA-binding domain superfamily/Winged helix DNA-binding domain"/>
    <property type="match status" value="1"/>
</dbReference>
<dbReference type="InterPro" id="IPR032791">
    <property type="entry name" value="YhfZ_C"/>
</dbReference>
<dbReference type="Proteomes" id="UP000190162">
    <property type="component" value="Unassembled WGS sequence"/>
</dbReference>
<sequence>MPHRYISKEGSAIINIARYLITTEAKERLRTIDSLSDEFEVSVGFIQKALTTLESEGAITLRKQGRNGTFIDMLNYEALVKKAGFSHLVCAMPLPYTKHYEGLASGLKMQMGHLPLYFAHMRGADARSECLKKGTYDVAIMSKLAAKAVGPGVKIAFDLGTQTYSLEHKLICRKDEVNNIKKVGVDPSSPDQKILTEKAFPNHDVEIVEINYTDSLNLLKTGTIDAVVWLPEAVDASCASLTELSLSHIPECQQASEAVILVNSDSPYMCSLMRKLLNIHTLLEHQEAVINGEIIPSY</sequence>
<dbReference type="EMBL" id="FUXU01000018">
    <property type="protein sequence ID" value="SKA52754.1"/>
    <property type="molecule type" value="Genomic_DNA"/>
</dbReference>
<dbReference type="Pfam" id="PF14502">
    <property type="entry name" value="HTH_41"/>
    <property type="match status" value="1"/>
</dbReference>
<dbReference type="Gene3D" id="3.40.190.10">
    <property type="entry name" value="Periplasmic binding protein-like II"/>
    <property type="match status" value="2"/>
</dbReference>
<feature type="domain" description="Uncharacterised protein YhfZ C-terminal" evidence="2">
    <location>
        <begin position="76"/>
        <end position="298"/>
    </location>
</feature>
<accession>A0A1T4UJ97</accession>
<evidence type="ECO:0000313" key="4">
    <source>
        <dbReference type="Proteomes" id="UP000190162"/>
    </source>
</evidence>
<proteinExistence type="predicted"/>
<evidence type="ECO:0000259" key="1">
    <source>
        <dbReference type="Pfam" id="PF14502"/>
    </source>
</evidence>
<dbReference type="InterPro" id="IPR036388">
    <property type="entry name" value="WH-like_DNA-bd_sf"/>
</dbReference>
<dbReference type="Pfam" id="PF14503">
    <property type="entry name" value="YhfZ_C"/>
    <property type="match status" value="1"/>
</dbReference>